<evidence type="ECO:0000313" key="2">
    <source>
        <dbReference type="Proteomes" id="UP001063166"/>
    </source>
</evidence>
<dbReference type="AlphaFoldDB" id="A0A9P3PST9"/>
<reference evidence="1" key="1">
    <citation type="submission" date="2022-07" db="EMBL/GenBank/DDBJ databases">
        <title>The genome of Lyophyllum shimeji provides insight into the initial evolution of ectomycorrhizal fungal genome.</title>
        <authorList>
            <person name="Kobayashi Y."/>
            <person name="Shibata T."/>
            <person name="Hirakawa H."/>
            <person name="Shigenobu S."/>
            <person name="Nishiyama T."/>
            <person name="Yamada A."/>
            <person name="Hasebe M."/>
            <person name="Kawaguchi M."/>
        </authorList>
    </citation>
    <scope>NUCLEOTIDE SEQUENCE</scope>
    <source>
        <strain evidence="1">AT787</strain>
    </source>
</reference>
<protein>
    <submittedName>
        <fullName evidence="1">Uncharacterized protein</fullName>
    </submittedName>
</protein>
<sequence>MCEGFTGVHFAPPKREKVPRPRRQGGSSRLTRMIMKYIILLPFARISPPPSITLSTARTYFARTLSRLPIDNRDIYGTHFTLVSSHFKGRGRSLCGSCPYNRSVARFCSIASPIVEIGYPLISNLVQTREHPASVTSVHLRSRSLYMSPDRSNSLLDPFNCLEESRQVFYPGSQR</sequence>
<accession>A0A9P3PST9</accession>
<name>A0A9P3PST9_LYOSH</name>
<gene>
    <name evidence="1" type="ORF">LshimejAT787_0901530</name>
</gene>
<organism evidence="1 2">
    <name type="scientific">Lyophyllum shimeji</name>
    <name type="common">Hon-shimeji</name>
    <name type="synonym">Tricholoma shimeji</name>
    <dbReference type="NCBI Taxonomy" id="47721"/>
    <lineage>
        <taxon>Eukaryota</taxon>
        <taxon>Fungi</taxon>
        <taxon>Dikarya</taxon>
        <taxon>Basidiomycota</taxon>
        <taxon>Agaricomycotina</taxon>
        <taxon>Agaricomycetes</taxon>
        <taxon>Agaricomycetidae</taxon>
        <taxon>Agaricales</taxon>
        <taxon>Tricholomatineae</taxon>
        <taxon>Lyophyllaceae</taxon>
        <taxon>Lyophyllum</taxon>
    </lineage>
</organism>
<dbReference type="EMBL" id="BRPK01000009">
    <property type="protein sequence ID" value="GLB40938.1"/>
    <property type="molecule type" value="Genomic_DNA"/>
</dbReference>
<comment type="caution">
    <text evidence="1">The sequence shown here is derived from an EMBL/GenBank/DDBJ whole genome shotgun (WGS) entry which is preliminary data.</text>
</comment>
<keyword evidence="2" id="KW-1185">Reference proteome</keyword>
<proteinExistence type="predicted"/>
<evidence type="ECO:0000313" key="1">
    <source>
        <dbReference type="EMBL" id="GLB40938.1"/>
    </source>
</evidence>
<dbReference type="Proteomes" id="UP001063166">
    <property type="component" value="Unassembled WGS sequence"/>
</dbReference>